<evidence type="ECO:0000256" key="3">
    <source>
        <dbReference type="ARBA" id="ARBA00022448"/>
    </source>
</evidence>
<evidence type="ECO:0000313" key="10">
    <source>
        <dbReference type="EMBL" id="GLB47970.1"/>
    </source>
</evidence>
<dbReference type="Gene3D" id="1.20.1640.10">
    <property type="entry name" value="Multidrug efflux transporter AcrB transmembrane domain"/>
    <property type="match status" value="2"/>
</dbReference>
<dbReference type="Proteomes" id="UP001143543">
    <property type="component" value="Unassembled WGS sequence"/>
</dbReference>
<keyword evidence="7 9" id="KW-1133">Transmembrane helix</keyword>
<dbReference type="RefSeq" id="WP_281763631.1">
    <property type="nucleotide sequence ID" value="NZ_BRVO01000001.1"/>
</dbReference>
<evidence type="ECO:0000256" key="1">
    <source>
        <dbReference type="ARBA" id="ARBA00004429"/>
    </source>
</evidence>
<dbReference type="SUPFAM" id="SSF82714">
    <property type="entry name" value="Multidrug efflux transporter AcrB TolC docking domain, DN and DC subdomains"/>
    <property type="match status" value="2"/>
</dbReference>
<dbReference type="Gene3D" id="3.30.70.1430">
    <property type="entry name" value="Multidrug efflux transporter AcrB pore domain"/>
    <property type="match status" value="2"/>
</dbReference>
<dbReference type="Pfam" id="PF00873">
    <property type="entry name" value="ACR_tran"/>
    <property type="match status" value="1"/>
</dbReference>
<dbReference type="InterPro" id="IPR004764">
    <property type="entry name" value="MdtF-like"/>
</dbReference>
<protein>
    <submittedName>
        <fullName evidence="10">Multidrug transporter AcrB</fullName>
    </submittedName>
</protein>
<gene>
    <name evidence="10" type="ORF">Y10_03380</name>
</gene>
<evidence type="ECO:0000256" key="6">
    <source>
        <dbReference type="ARBA" id="ARBA00022692"/>
    </source>
</evidence>
<feature type="transmembrane region" description="Helical" evidence="9">
    <location>
        <begin position="390"/>
        <end position="415"/>
    </location>
</feature>
<dbReference type="InterPro" id="IPR001036">
    <property type="entry name" value="Acrflvin-R"/>
</dbReference>
<dbReference type="EMBL" id="BRVO01000001">
    <property type="protein sequence ID" value="GLB47970.1"/>
    <property type="molecule type" value="Genomic_DNA"/>
</dbReference>
<organism evidence="10 11">
    <name type="scientific">Neptunitalea lumnitzerae</name>
    <dbReference type="NCBI Taxonomy" id="2965509"/>
    <lineage>
        <taxon>Bacteria</taxon>
        <taxon>Pseudomonadati</taxon>
        <taxon>Bacteroidota</taxon>
        <taxon>Flavobacteriia</taxon>
        <taxon>Flavobacteriales</taxon>
        <taxon>Flavobacteriaceae</taxon>
        <taxon>Neptunitalea</taxon>
    </lineage>
</organism>
<dbReference type="Gene3D" id="3.30.70.1440">
    <property type="entry name" value="Multidrug efflux transporter AcrB pore domain"/>
    <property type="match status" value="1"/>
</dbReference>
<evidence type="ECO:0000256" key="7">
    <source>
        <dbReference type="ARBA" id="ARBA00022989"/>
    </source>
</evidence>
<comment type="subcellular location">
    <subcellularLocation>
        <location evidence="1">Cell inner membrane</location>
        <topology evidence="1">Multi-pass membrane protein</topology>
    </subcellularLocation>
</comment>
<proteinExistence type="inferred from homology"/>
<feature type="transmembrane region" description="Helical" evidence="9">
    <location>
        <begin position="884"/>
        <end position="902"/>
    </location>
</feature>
<feature type="transmembrane region" description="Helical" evidence="9">
    <location>
        <begin position="909"/>
        <end position="933"/>
    </location>
</feature>
<dbReference type="Gene3D" id="3.30.70.1320">
    <property type="entry name" value="Multidrug efflux transporter AcrB pore domain like"/>
    <property type="match status" value="1"/>
</dbReference>
<evidence type="ECO:0000256" key="4">
    <source>
        <dbReference type="ARBA" id="ARBA00022475"/>
    </source>
</evidence>
<dbReference type="Gene3D" id="3.30.2090.10">
    <property type="entry name" value="Multidrug efflux transporter AcrB TolC docking domain, DN and DC subdomains"/>
    <property type="match status" value="2"/>
</dbReference>
<feature type="transmembrane region" description="Helical" evidence="9">
    <location>
        <begin position="985"/>
        <end position="1004"/>
    </location>
</feature>
<evidence type="ECO:0000256" key="5">
    <source>
        <dbReference type="ARBA" id="ARBA00022519"/>
    </source>
</evidence>
<reference evidence="10" key="1">
    <citation type="submission" date="2022-07" db="EMBL/GenBank/DDBJ databases">
        <title>Taxonomy of Novel Oxalotrophic and Methylotrophic Bacteria.</title>
        <authorList>
            <person name="Sahin N."/>
            <person name="Tani A."/>
        </authorList>
    </citation>
    <scope>NUCLEOTIDE SEQUENCE</scope>
    <source>
        <strain evidence="10">Y10</strain>
    </source>
</reference>
<feature type="transmembrane region" description="Helical" evidence="9">
    <location>
        <begin position="1024"/>
        <end position="1045"/>
    </location>
</feature>
<accession>A0ABQ5MEY4</accession>
<keyword evidence="11" id="KW-1185">Reference proteome</keyword>
<evidence type="ECO:0000256" key="9">
    <source>
        <dbReference type="SAM" id="Phobius"/>
    </source>
</evidence>
<name>A0ABQ5MEY4_9FLAO</name>
<dbReference type="NCBIfam" id="TIGR00915">
    <property type="entry name" value="2A0602"/>
    <property type="match status" value="1"/>
</dbReference>
<dbReference type="InterPro" id="IPR027463">
    <property type="entry name" value="AcrB_DN_DC_subdom"/>
</dbReference>
<comment type="similarity">
    <text evidence="2">Belongs to the resistance-nodulation-cell division (RND) (TC 2.A.6) family.</text>
</comment>
<keyword evidence="6 9" id="KW-0812">Transmembrane</keyword>
<feature type="transmembrane region" description="Helical" evidence="9">
    <location>
        <begin position="338"/>
        <end position="357"/>
    </location>
</feature>
<feature type="transmembrane region" description="Helical" evidence="9">
    <location>
        <begin position="468"/>
        <end position="495"/>
    </location>
</feature>
<dbReference type="SUPFAM" id="SSF82866">
    <property type="entry name" value="Multidrug efflux transporter AcrB transmembrane domain"/>
    <property type="match status" value="2"/>
</dbReference>
<keyword evidence="8 9" id="KW-0472">Membrane</keyword>
<sequence>MFKSIIKKPVLTLVITIIIVLAGAASITSLPVERFPEIAPPSVSVGVKYPGGNAETVAKSVLLPIEEAINGTENMTYANSTASNSGSGRVTVYFKPGTDPDIAAVNIQNRVSTVTEKIPPEVVEAGISVTKRMKGSIMTLNIYSDDPTYDETFLNAYTRINIRRELKRVEGLAEASILRQRDYAMRIWLNPQKMASYGLTPRDVYNQIKDQNFEAAPGKFGENSDELFEIVMKHNGRFNQIEDYENLVIKSNLEGTSLHLKDVARIEFGASNYTSENRLNGKPSVTIDIVQQNGANAVDIDKKIREILEEQSRRFPEGVHYQITYSVRDQIDESMSQVQHTLVEAFILVFLVVFIFLQDFRATIITAISIPASLLGTFFFLKIIGASMNVLSMFSLVLAIGIVVDDAIVVMEAIHEKMTHHKMSAKKAVSSAMDEITGAIMSITVVIAAVFIPVGFLSGPVGVFYKEFAYTIIFAVLISAINALTLTPLLTKIFFGREKKAKSKNGIWAKISNAKTTRKSAELKEKGLKKFDRGFDRFTQGYLRIVKWFLLRKWIGLGLLAAIIAGTVLMAKTTPSAFIPTEDDNFLIFSLKMPEGSSLHRTNIALREADSILRSDEAVAGVNTVSGFNIVVNTESPSSGMGYIQLKPGEERGEVHEIQPVIKRLLSKLENIDGTSFNMYPRPTVQGFGNFDGVQFMLQDRADGDLGEFGQMINEFIHTLNNQPEIENAFTSFNPNFPQYKLNIDYEKAKNMGVSVKDMMFTIQSYFGRVQPGDFNRFSRQYGVYMQSDIQFRESPESFNGVFVKNKDGNMVPINTLVKLEQSYGPEVVNRYNLYNAAKVNVTPAPGYSTGDVMNKIEELSEQKLPASLSYEWTSMSLEEKNSGGDTAIVFIIIILLVYFILSAQYESFLLPLAVMLSLPAGIFGVFAAINLAGIDNNIYVQIGIIMLIGLLAKNAILIVEFVAQKRRSGLSAFEAVLEASALRIRPIIMTSLAFTVGLVPLMFAHGSSAQGNQSVSIGTAGGMLTGIVLGIVVIPVLAYVFQLLHDKFNLERFGTDDEEQEQLEA</sequence>
<evidence type="ECO:0000313" key="11">
    <source>
        <dbReference type="Proteomes" id="UP001143543"/>
    </source>
</evidence>
<dbReference type="SUPFAM" id="SSF82693">
    <property type="entry name" value="Multidrug efflux transporter AcrB pore domain, PN1, PN2, PC1 and PC2 subdomains"/>
    <property type="match status" value="4"/>
</dbReference>
<keyword evidence="5" id="KW-0997">Cell inner membrane</keyword>
<evidence type="ECO:0000256" key="8">
    <source>
        <dbReference type="ARBA" id="ARBA00023136"/>
    </source>
</evidence>
<dbReference type="PRINTS" id="PR00702">
    <property type="entry name" value="ACRIFLAVINRP"/>
</dbReference>
<feature type="transmembrane region" description="Helical" evidence="9">
    <location>
        <begin position="554"/>
        <end position="571"/>
    </location>
</feature>
<keyword evidence="3" id="KW-0813">Transport</keyword>
<keyword evidence="4" id="KW-1003">Cell membrane</keyword>
<dbReference type="PANTHER" id="PTHR32063">
    <property type="match status" value="1"/>
</dbReference>
<feature type="transmembrane region" description="Helical" evidence="9">
    <location>
        <begin position="436"/>
        <end position="456"/>
    </location>
</feature>
<evidence type="ECO:0000256" key="2">
    <source>
        <dbReference type="ARBA" id="ARBA00010942"/>
    </source>
</evidence>
<dbReference type="PANTHER" id="PTHR32063:SF9">
    <property type="entry name" value="SIMILAR TO MULTIDRUG RESISTANCE PROTEIN MEXB"/>
    <property type="match status" value="1"/>
</dbReference>
<comment type="caution">
    <text evidence="10">The sequence shown here is derived from an EMBL/GenBank/DDBJ whole genome shotgun (WGS) entry which is preliminary data.</text>
</comment>
<feature type="transmembrane region" description="Helical" evidence="9">
    <location>
        <begin position="939"/>
        <end position="964"/>
    </location>
</feature>
<feature type="transmembrane region" description="Helical" evidence="9">
    <location>
        <begin position="364"/>
        <end position="384"/>
    </location>
</feature>